<keyword evidence="3" id="KW-0732">Signal</keyword>
<evidence type="ECO:0000256" key="1">
    <source>
        <dbReference type="SAM" id="MobiDB-lite"/>
    </source>
</evidence>
<dbReference type="VEuPathDB" id="FungiDB:BCV72DRAFT_261760"/>
<feature type="region of interest" description="Disordered" evidence="1">
    <location>
        <begin position="321"/>
        <end position="344"/>
    </location>
</feature>
<feature type="compositionally biased region" description="Basic and acidic residues" evidence="1">
    <location>
        <begin position="205"/>
        <end position="219"/>
    </location>
</feature>
<proteinExistence type="predicted"/>
<feature type="compositionally biased region" description="Polar residues" evidence="1">
    <location>
        <begin position="321"/>
        <end position="330"/>
    </location>
</feature>
<feature type="signal peptide" evidence="3">
    <location>
        <begin position="1"/>
        <end position="21"/>
    </location>
</feature>
<feature type="transmembrane region" description="Helical" evidence="2">
    <location>
        <begin position="168"/>
        <end position="189"/>
    </location>
</feature>
<feature type="compositionally biased region" description="Low complexity" evidence="1">
    <location>
        <begin position="53"/>
        <end position="155"/>
    </location>
</feature>
<name>A0A0A1MM64_RHIZD</name>
<organism evidence="4 5">
    <name type="scientific">Rhizopus microsporus</name>
    <dbReference type="NCBI Taxonomy" id="58291"/>
    <lineage>
        <taxon>Eukaryota</taxon>
        <taxon>Fungi</taxon>
        <taxon>Fungi incertae sedis</taxon>
        <taxon>Mucoromycota</taxon>
        <taxon>Mucoromycotina</taxon>
        <taxon>Mucoromycetes</taxon>
        <taxon>Mucorales</taxon>
        <taxon>Mucorineae</taxon>
        <taxon>Rhizopodaceae</taxon>
        <taxon>Rhizopus</taxon>
    </lineage>
</organism>
<keyword evidence="2" id="KW-0472">Membrane</keyword>
<feature type="compositionally biased region" description="Pro residues" evidence="1">
    <location>
        <begin position="43"/>
        <end position="52"/>
    </location>
</feature>
<gene>
    <name evidence="4" type="ORF">BCV71DRAFT_32722</name>
</gene>
<evidence type="ECO:0000313" key="5">
    <source>
        <dbReference type="Proteomes" id="UP000242381"/>
    </source>
</evidence>
<evidence type="ECO:0000313" key="4">
    <source>
        <dbReference type="EMBL" id="ORE15511.1"/>
    </source>
</evidence>
<evidence type="ECO:0000256" key="2">
    <source>
        <dbReference type="SAM" id="Phobius"/>
    </source>
</evidence>
<feature type="chain" id="PRO_5030003853" description="Mid2 domain-containing protein" evidence="3">
    <location>
        <begin position="22"/>
        <end position="344"/>
    </location>
</feature>
<evidence type="ECO:0008006" key="6">
    <source>
        <dbReference type="Google" id="ProtNLM"/>
    </source>
</evidence>
<feature type="region of interest" description="Disordered" evidence="1">
    <location>
        <begin position="31"/>
        <end position="164"/>
    </location>
</feature>
<dbReference type="AlphaFoldDB" id="A0A0A1MM64"/>
<protein>
    <recommendedName>
        <fullName evidence="6">Mid2 domain-containing protein</fullName>
    </recommendedName>
</protein>
<evidence type="ECO:0000256" key="3">
    <source>
        <dbReference type="SAM" id="SignalP"/>
    </source>
</evidence>
<accession>A0A0A1MM64</accession>
<keyword evidence="2" id="KW-1133">Transmembrane helix</keyword>
<feature type="region of interest" description="Disordered" evidence="1">
    <location>
        <begin position="195"/>
        <end position="251"/>
    </location>
</feature>
<dbReference type="OMA" id="YNSHEYA"/>
<reference evidence="4 5" key="1">
    <citation type="journal article" date="2016" name="Proc. Natl. Acad. Sci. U.S.A.">
        <title>Lipid metabolic changes in an early divergent fungus govern the establishment of a mutualistic symbiosis with endobacteria.</title>
        <authorList>
            <person name="Lastovetsky O.A."/>
            <person name="Gaspar M.L."/>
            <person name="Mondo S.J."/>
            <person name="LaButti K.M."/>
            <person name="Sandor L."/>
            <person name="Grigoriev I.V."/>
            <person name="Henry S.A."/>
            <person name="Pawlowska T.E."/>
        </authorList>
    </citation>
    <scope>NUCLEOTIDE SEQUENCE [LARGE SCALE GENOMIC DNA]</scope>
    <source>
        <strain evidence="4 5">ATCC 11559</strain>
    </source>
</reference>
<sequence>MRLSLTSSAIVVFLLLQLVSSQKVGGDTSIGAAQVSQQQQQPQPTPDTPPQSTPQATTTKDNPTTTNPPTSANTPDNTTPNTTNNPPTTTANPTTTQDPSPTATTTTADQTSPTTTRRTRGSTANNQSTTSSTDDPTPTTSSNAPTSTTSTTSPPKGGSDNSNKTATIAGSVVGGLVGIAVIAGALTWLNRHGGCASRTRRRGANSHDDFGNNTDDMKMSENPAGNNTPEHGAPVSPFQHARRFVPPNTGYMNLTDEEYGYQQNNYPQEYHQEHYSPNEPIYDYNANSNAYQQPHQYQDYGYQQPQQPQPQHYYQTTSNITSPTLINTNAPLKPDQIEQKPNAL</sequence>
<keyword evidence="2" id="KW-0812">Transmembrane</keyword>
<dbReference type="EMBL" id="KV921421">
    <property type="protein sequence ID" value="ORE15511.1"/>
    <property type="molecule type" value="Genomic_DNA"/>
</dbReference>
<dbReference type="Proteomes" id="UP000242381">
    <property type="component" value="Unassembled WGS sequence"/>
</dbReference>